<dbReference type="GO" id="GO:0046872">
    <property type="term" value="F:metal ion binding"/>
    <property type="evidence" value="ECO:0007669"/>
    <property type="project" value="UniProtKB-KW"/>
</dbReference>
<comment type="caution">
    <text evidence="5">The sequence shown here is derived from an EMBL/GenBank/DDBJ whole genome shotgun (WGS) entry which is preliminary data.</text>
</comment>
<keyword evidence="5" id="KW-0808">Transferase</keyword>
<proteinExistence type="predicted"/>
<gene>
    <name evidence="5" type="ORF">DY251_03165</name>
</gene>
<evidence type="ECO:0000256" key="4">
    <source>
        <dbReference type="ARBA" id="ARBA00023014"/>
    </source>
</evidence>
<organism evidence="5 6">
    <name type="scientific">Mesorhizobium denitrificans</name>
    <dbReference type="NCBI Taxonomy" id="2294114"/>
    <lineage>
        <taxon>Bacteria</taxon>
        <taxon>Pseudomonadati</taxon>
        <taxon>Pseudomonadota</taxon>
        <taxon>Alphaproteobacteria</taxon>
        <taxon>Hyphomicrobiales</taxon>
        <taxon>Phyllobacteriaceae</taxon>
        <taxon>Mesorhizobium</taxon>
    </lineage>
</organism>
<keyword evidence="2" id="KW-0809">Transit peptide</keyword>
<dbReference type="GO" id="GO:0008168">
    <property type="term" value="F:methyltransferase activity"/>
    <property type="evidence" value="ECO:0007669"/>
    <property type="project" value="UniProtKB-KW"/>
</dbReference>
<dbReference type="Gene3D" id="3.40.50.150">
    <property type="entry name" value="Vaccinia Virus protein VP39"/>
    <property type="match status" value="1"/>
</dbReference>
<reference evidence="6" key="1">
    <citation type="submission" date="2018-08" db="EMBL/GenBank/DDBJ databases">
        <authorList>
            <person name="Im W.T."/>
        </authorList>
    </citation>
    <scope>NUCLEOTIDE SEQUENCE [LARGE SCALE GENOMIC DNA]</scope>
    <source>
        <strain evidence="6">LA-28</strain>
    </source>
</reference>
<name>A0A371XIR2_9HYPH</name>
<keyword evidence="4" id="KW-0411">Iron-sulfur</keyword>
<dbReference type="InterPro" id="IPR029063">
    <property type="entry name" value="SAM-dependent_MTases_sf"/>
</dbReference>
<evidence type="ECO:0000256" key="3">
    <source>
        <dbReference type="ARBA" id="ARBA00023004"/>
    </source>
</evidence>
<dbReference type="AlphaFoldDB" id="A0A371XIR2"/>
<evidence type="ECO:0000313" key="6">
    <source>
        <dbReference type="Proteomes" id="UP000262379"/>
    </source>
</evidence>
<dbReference type="GO" id="GO:0003735">
    <property type="term" value="F:structural constituent of ribosome"/>
    <property type="evidence" value="ECO:0007669"/>
    <property type="project" value="TreeGrafter"/>
</dbReference>
<dbReference type="GO" id="GO:0051536">
    <property type="term" value="F:iron-sulfur cluster binding"/>
    <property type="evidence" value="ECO:0007669"/>
    <property type="project" value="UniProtKB-KW"/>
</dbReference>
<dbReference type="GO" id="GO:0015935">
    <property type="term" value="C:small ribosomal subunit"/>
    <property type="evidence" value="ECO:0007669"/>
    <property type="project" value="TreeGrafter"/>
</dbReference>
<dbReference type="EMBL" id="QURN01000002">
    <property type="protein sequence ID" value="RFC69107.1"/>
    <property type="molecule type" value="Genomic_DNA"/>
</dbReference>
<dbReference type="GO" id="GO:0006412">
    <property type="term" value="P:translation"/>
    <property type="evidence" value="ECO:0007669"/>
    <property type="project" value="InterPro"/>
</dbReference>
<sequence>MELPQRLRVAIDKLLEGTPTSSLQSASAALSQRYRAELRDGRLHLADDLSVKAYLAARMPATFAAIRSSLAMLEQALPAFSPRSILDVGSGPGTGLWAAQDCWPELAKADALEASDAASRVGRHLAQELHLLQVQWHSGDAAQTLSSMSAADLVTLCYVLDELPPESLPALIRHLWKLASFALVIVEPGTPAGWARILTARTILIESGAHIAAPCPHEGRCPLSPPDWCHFARRVARTRIHRVTKGGDVPWEDEKFIFLAATRSPPDERFSRVIAPPKHAKGRVDLKLCDSNGNADFRTITKREGESFRVARRADWGDALDLI</sequence>
<keyword evidence="1" id="KW-0479">Metal-binding</keyword>
<dbReference type="GO" id="GO:0032259">
    <property type="term" value="P:methylation"/>
    <property type="evidence" value="ECO:0007669"/>
    <property type="project" value="UniProtKB-KW"/>
</dbReference>
<keyword evidence="6" id="KW-1185">Reference proteome</keyword>
<dbReference type="Pfam" id="PF09243">
    <property type="entry name" value="Rsm22"/>
    <property type="match status" value="1"/>
</dbReference>
<evidence type="ECO:0000256" key="1">
    <source>
        <dbReference type="ARBA" id="ARBA00022723"/>
    </source>
</evidence>
<accession>A0A371XIR2</accession>
<dbReference type="Proteomes" id="UP000262379">
    <property type="component" value="Unassembled WGS sequence"/>
</dbReference>
<protein>
    <submittedName>
        <fullName evidence="5">Methyltransferase domain-containing protein</fullName>
    </submittedName>
</protein>
<evidence type="ECO:0000313" key="5">
    <source>
        <dbReference type="EMBL" id="RFC69107.1"/>
    </source>
</evidence>
<keyword evidence="5" id="KW-0489">Methyltransferase</keyword>
<dbReference type="InterPro" id="IPR052571">
    <property type="entry name" value="Mt_RNA_Methyltransferase"/>
</dbReference>
<keyword evidence="3" id="KW-0408">Iron</keyword>
<dbReference type="PANTHER" id="PTHR13184:SF5">
    <property type="entry name" value="METHYLTRANSFERASE-LIKE PROTEIN 17, MITOCHONDRIAL"/>
    <property type="match status" value="1"/>
</dbReference>
<dbReference type="InterPro" id="IPR015324">
    <property type="entry name" value="Ribosomal_Rsm22-like"/>
</dbReference>
<dbReference type="PANTHER" id="PTHR13184">
    <property type="entry name" value="37S RIBOSOMAL PROTEIN S22"/>
    <property type="match status" value="1"/>
</dbReference>
<dbReference type="SUPFAM" id="SSF53335">
    <property type="entry name" value="S-adenosyl-L-methionine-dependent methyltransferases"/>
    <property type="match status" value="1"/>
</dbReference>
<evidence type="ECO:0000256" key="2">
    <source>
        <dbReference type="ARBA" id="ARBA00022946"/>
    </source>
</evidence>
<dbReference type="RefSeq" id="WP_116622405.1">
    <property type="nucleotide sequence ID" value="NZ_QURN01000002.1"/>
</dbReference>